<evidence type="ECO:0000313" key="3">
    <source>
        <dbReference type="Proteomes" id="UP001234989"/>
    </source>
</evidence>
<dbReference type="PANTHER" id="PTHR46148:SF57">
    <property type="entry name" value="OS12G0499874 PROTEIN"/>
    <property type="match status" value="1"/>
</dbReference>
<dbReference type="AlphaFoldDB" id="A0AAF0QS91"/>
<evidence type="ECO:0000313" key="2">
    <source>
        <dbReference type="EMBL" id="WMV29322.1"/>
    </source>
</evidence>
<dbReference type="EMBL" id="CP133616">
    <property type="protein sequence ID" value="WMV29322.1"/>
    <property type="molecule type" value="Genomic_DNA"/>
</dbReference>
<keyword evidence="3" id="KW-1185">Reference proteome</keyword>
<sequence>MIRLRAQFPDYLIKVIHLDNAGECTSQAFDDYCLSIGIKVEHPVAQNGLVESFIKRLQLKARPLLLKTKLLTTVWGHAILHAASFVHPRPIHYNKYSPSQLVQVLSIQITLRSVPQFSKISGVIRFGKKGKLSPRYVGPYKILKRIGKVAYELELPTKLAAVHPVFHISLLKKCVGDPASIVSLESVAMKDSLSYEDVPVEILNRQRIWMFLELSSVRNSVLSVMKEVNLKGGVAHIVKKGKEIQKDVHRLALLGDSLTNTSDGSVIVQNRSEPSLVAEVKGNREMILYYLSENVQFNSSEAGLIGPDLVYEAMGKSSAQK</sequence>
<dbReference type="InterPro" id="IPR056924">
    <property type="entry name" value="SH3_Tf2-1"/>
</dbReference>
<accession>A0AAF0QS91</accession>
<dbReference type="InterPro" id="IPR036397">
    <property type="entry name" value="RNaseH_sf"/>
</dbReference>
<dbReference type="PANTHER" id="PTHR46148">
    <property type="entry name" value="CHROMO DOMAIN-CONTAINING PROTEIN"/>
    <property type="match status" value="1"/>
</dbReference>
<name>A0AAF0QS91_SOLVR</name>
<dbReference type="Gene3D" id="3.30.420.10">
    <property type="entry name" value="Ribonuclease H-like superfamily/Ribonuclease H"/>
    <property type="match status" value="1"/>
</dbReference>
<protein>
    <recommendedName>
        <fullName evidence="1">Tf2-1-like SH3-like domain-containing protein</fullName>
    </recommendedName>
</protein>
<feature type="domain" description="Tf2-1-like SH3-like" evidence="1">
    <location>
        <begin position="121"/>
        <end position="175"/>
    </location>
</feature>
<dbReference type="GO" id="GO:0003676">
    <property type="term" value="F:nucleic acid binding"/>
    <property type="evidence" value="ECO:0007669"/>
    <property type="project" value="InterPro"/>
</dbReference>
<dbReference type="Pfam" id="PF24626">
    <property type="entry name" value="SH3_Tf2-1"/>
    <property type="match status" value="1"/>
</dbReference>
<organism evidence="2 3">
    <name type="scientific">Solanum verrucosum</name>
    <dbReference type="NCBI Taxonomy" id="315347"/>
    <lineage>
        <taxon>Eukaryota</taxon>
        <taxon>Viridiplantae</taxon>
        <taxon>Streptophyta</taxon>
        <taxon>Embryophyta</taxon>
        <taxon>Tracheophyta</taxon>
        <taxon>Spermatophyta</taxon>
        <taxon>Magnoliopsida</taxon>
        <taxon>eudicotyledons</taxon>
        <taxon>Gunneridae</taxon>
        <taxon>Pentapetalae</taxon>
        <taxon>asterids</taxon>
        <taxon>lamiids</taxon>
        <taxon>Solanales</taxon>
        <taxon>Solanaceae</taxon>
        <taxon>Solanoideae</taxon>
        <taxon>Solaneae</taxon>
        <taxon>Solanum</taxon>
    </lineage>
</organism>
<dbReference type="SUPFAM" id="SSF53098">
    <property type="entry name" value="Ribonuclease H-like"/>
    <property type="match status" value="1"/>
</dbReference>
<dbReference type="Proteomes" id="UP001234989">
    <property type="component" value="Chromosome 5"/>
</dbReference>
<gene>
    <name evidence="2" type="ORF">MTR67_022707</name>
</gene>
<evidence type="ECO:0000259" key="1">
    <source>
        <dbReference type="Pfam" id="PF24626"/>
    </source>
</evidence>
<reference evidence="2" key="1">
    <citation type="submission" date="2023-08" db="EMBL/GenBank/DDBJ databases">
        <title>A de novo genome assembly of Solanum verrucosum Schlechtendal, a Mexican diploid species geographically isolated from the other diploid A-genome species in potato relatives.</title>
        <authorList>
            <person name="Hosaka K."/>
        </authorList>
    </citation>
    <scope>NUCLEOTIDE SEQUENCE</scope>
    <source>
        <tissue evidence="2">Young leaves</tissue>
    </source>
</reference>
<proteinExistence type="predicted"/>
<dbReference type="InterPro" id="IPR012337">
    <property type="entry name" value="RNaseH-like_sf"/>
</dbReference>